<protein>
    <recommendedName>
        <fullName evidence="5">DUF4352 domain-containing protein</fullName>
    </recommendedName>
</protein>
<accession>A0ABP6UMD6</accession>
<name>A0ABP6UMD6_9MICO</name>
<sequence>MAVRLTAPRPLRAAVVAGVLLLAACSTTTAPPSAGGTPAGPATTSGAAPGRPVALGEPVSLGGDGALTLTVREVSVLDSCPGRAVPTQTPELGYFVVLEVTAVAGAHEPVPLPPGAFQLTDAGGTPQQVSTTEASWSCFEDADLVPPFVPPGDPVRGKLVLDSAAPHGLIRHGQGDDVLVWEY</sequence>
<evidence type="ECO:0000256" key="1">
    <source>
        <dbReference type="SAM" id="MobiDB-lite"/>
    </source>
</evidence>
<dbReference type="PROSITE" id="PS51257">
    <property type="entry name" value="PROKAR_LIPOPROTEIN"/>
    <property type="match status" value="1"/>
</dbReference>
<dbReference type="Proteomes" id="UP001499841">
    <property type="component" value="Unassembled WGS sequence"/>
</dbReference>
<feature type="chain" id="PRO_5045355173" description="DUF4352 domain-containing protein" evidence="2">
    <location>
        <begin position="31"/>
        <end position="183"/>
    </location>
</feature>
<feature type="region of interest" description="Disordered" evidence="1">
    <location>
        <begin position="30"/>
        <end position="54"/>
    </location>
</feature>
<evidence type="ECO:0000313" key="3">
    <source>
        <dbReference type="EMBL" id="GAA3509728.1"/>
    </source>
</evidence>
<gene>
    <name evidence="3" type="ORF">GCM10022262_36600</name>
</gene>
<dbReference type="RefSeq" id="WP_345044452.1">
    <property type="nucleotide sequence ID" value="NZ_BAABBA010000025.1"/>
</dbReference>
<comment type="caution">
    <text evidence="3">The sequence shown here is derived from an EMBL/GenBank/DDBJ whole genome shotgun (WGS) entry which is preliminary data.</text>
</comment>
<evidence type="ECO:0000313" key="4">
    <source>
        <dbReference type="Proteomes" id="UP001499841"/>
    </source>
</evidence>
<organism evidence="3 4">
    <name type="scientific">Georgenia daeguensis</name>
    <dbReference type="NCBI Taxonomy" id="908355"/>
    <lineage>
        <taxon>Bacteria</taxon>
        <taxon>Bacillati</taxon>
        <taxon>Actinomycetota</taxon>
        <taxon>Actinomycetes</taxon>
        <taxon>Micrococcales</taxon>
        <taxon>Bogoriellaceae</taxon>
        <taxon>Georgenia</taxon>
    </lineage>
</organism>
<dbReference type="EMBL" id="BAABBA010000025">
    <property type="protein sequence ID" value="GAA3509728.1"/>
    <property type="molecule type" value="Genomic_DNA"/>
</dbReference>
<keyword evidence="4" id="KW-1185">Reference proteome</keyword>
<feature type="signal peptide" evidence="2">
    <location>
        <begin position="1"/>
        <end position="30"/>
    </location>
</feature>
<evidence type="ECO:0000256" key="2">
    <source>
        <dbReference type="SAM" id="SignalP"/>
    </source>
</evidence>
<keyword evidence="2" id="KW-0732">Signal</keyword>
<evidence type="ECO:0008006" key="5">
    <source>
        <dbReference type="Google" id="ProtNLM"/>
    </source>
</evidence>
<reference evidence="4" key="1">
    <citation type="journal article" date="2019" name="Int. J. Syst. Evol. Microbiol.">
        <title>The Global Catalogue of Microorganisms (GCM) 10K type strain sequencing project: providing services to taxonomists for standard genome sequencing and annotation.</title>
        <authorList>
            <consortium name="The Broad Institute Genomics Platform"/>
            <consortium name="The Broad Institute Genome Sequencing Center for Infectious Disease"/>
            <person name="Wu L."/>
            <person name="Ma J."/>
        </authorList>
    </citation>
    <scope>NUCLEOTIDE SEQUENCE [LARGE SCALE GENOMIC DNA]</scope>
    <source>
        <strain evidence="4">JCM 17459</strain>
    </source>
</reference>
<feature type="compositionally biased region" description="Low complexity" evidence="1">
    <location>
        <begin position="30"/>
        <end position="50"/>
    </location>
</feature>
<proteinExistence type="predicted"/>